<dbReference type="Pfam" id="PF00067">
    <property type="entry name" value="p450"/>
    <property type="match status" value="2"/>
</dbReference>
<keyword evidence="9" id="KW-0812">Transmembrane</keyword>
<keyword evidence="4 8" id="KW-0560">Oxidoreductase</keyword>
<dbReference type="InterPro" id="IPR002401">
    <property type="entry name" value="Cyt_P450_E_grp-I"/>
</dbReference>
<dbReference type="EMBL" id="CAJHNH020003060">
    <property type="protein sequence ID" value="CAG5128435.1"/>
    <property type="molecule type" value="Genomic_DNA"/>
</dbReference>
<dbReference type="Gene3D" id="1.10.630.10">
    <property type="entry name" value="Cytochrome P450"/>
    <property type="match status" value="2"/>
</dbReference>
<keyword evidence="2 7" id="KW-0349">Heme</keyword>
<dbReference type="InterPro" id="IPR017972">
    <property type="entry name" value="Cyt_P450_CS"/>
</dbReference>
<dbReference type="InterPro" id="IPR036396">
    <property type="entry name" value="Cyt_P450_sf"/>
</dbReference>
<keyword evidence="5 7" id="KW-0408">Iron</keyword>
<dbReference type="InterPro" id="IPR001128">
    <property type="entry name" value="Cyt_P450"/>
</dbReference>
<feature type="transmembrane region" description="Helical" evidence="9">
    <location>
        <begin position="12"/>
        <end position="32"/>
    </location>
</feature>
<evidence type="ECO:0000256" key="6">
    <source>
        <dbReference type="ARBA" id="ARBA00023033"/>
    </source>
</evidence>
<reference evidence="10" key="1">
    <citation type="submission" date="2021-04" db="EMBL/GenBank/DDBJ databases">
        <authorList>
            <consortium name="Molecular Ecology Group"/>
        </authorList>
    </citation>
    <scope>NUCLEOTIDE SEQUENCE</scope>
</reference>
<dbReference type="PRINTS" id="PR00385">
    <property type="entry name" value="P450"/>
</dbReference>
<evidence type="ECO:0000313" key="11">
    <source>
        <dbReference type="Proteomes" id="UP000678393"/>
    </source>
</evidence>
<evidence type="ECO:0000256" key="4">
    <source>
        <dbReference type="ARBA" id="ARBA00023002"/>
    </source>
</evidence>
<dbReference type="GO" id="GO:0005506">
    <property type="term" value="F:iron ion binding"/>
    <property type="evidence" value="ECO:0007669"/>
    <property type="project" value="InterPro"/>
</dbReference>
<gene>
    <name evidence="10" type="ORF">CUNI_LOCUS13993</name>
</gene>
<comment type="caution">
    <text evidence="10">The sequence shown here is derived from an EMBL/GenBank/DDBJ whole genome shotgun (WGS) entry which is preliminary data.</text>
</comment>
<dbReference type="Proteomes" id="UP000678393">
    <property type="component" value="Unassembled WGS sequence"/>
</dbReference>
<evidence type="ECO:0000256" key="8">
    <source>
        <dbReference type="RuleBase" id="RU000461"/>
    </source>
</evidence>
<dbReference type="PANTHER" id="PTHR24289">
    <property type="entry name" value="STEROID 17-ALPHA-HYDROXYLASE/17,20 LYASE"/>
    <property type="match status" value="1"/>
</dbReference>
<evidence type="ECO:0000256" key="3">
    <source>
        <dbReference type="ARBA" id="ARBA00022723"/>
    </source>
</evidence>
<dbReference type="GO" id="GO:0020037">
    <property type="term" value="F:heme binding"/>
    <property type="evidence" value="ECO:0007669"/>
    <property type="project" value="InterPro"/>
</dbReference>
<protein>
    <recommendedName>
        <fullName evidence="12">Cytochrome P450</fullName>
    </recommendedName>
</protein>
<dbReference type="GO" id="GO:0016705">
    <property type="term" value="F:oxidoreductase activity, acting on paired donors, with incorporation or reduction of molecular oxygen"/>
    <property type="evidence" value="ECO:0007669"/>
    <property type="project" value="InterPro"/>
</dbReference>
<dbReference type="AlphaFoldDB" id="A0A8S3ZL24"/>
<evidence type="ECO:0000256" key="1">
    <source>
        <dbReference type="ARBA" id="ARBA00010617"/>
    </source>
</evidence>
<proteinExistence type="inferred from homology"/>
<evidence type="ECO:0000256" key="9">
    <source>
        <dbReference type="SAM" id="Phobius"/>
    </source>
</evidence>
<organism evidence="10 11">
    <name type="scientific">Candidula unifasciata</name>
    <dbReference type="NCBI Taxonomy" id="100452"/>
    <lineage>
        <taxon>Eukaryota</taxon>
        <taxon>Metazoa</taxon>
        <taxon>Spiralia</taxon>
        <taxon>Lophotrochozoa</taxon>
        <taxon>Mollusca</taxon>
        <taxon>Gastropoda</taxon>
        <taxon>Heterobranchia</taxon>
        <taxon>Euthyneura</taxon>
        <taxon>Panpulmonata</taxon>
        <taxon>Eupulmonata</taxon>
        <taxon>Stylommatophora</taxon>
        <taxon>Helicina</taxon>
        <taxon>Helicoidea</taxon>
        <taxon>Geomitridae</taxon>
        <taxon>Candidula</taxon>
    </lineage>
</organism>
<comment type="cofactor">
    <cofactor evidence="7">
        <name>heme</name>
        <dbReference type="ChEBI" id="CHEBI:30413"/>
    </cofactor>
</comment>
<dbReference type="PANTHER" id="PTHR24289:SF1">
    <property type="entry name" value="STEROID 17-ALPHA-HYDROXYLASE_17,20 LYASE"/>
    <property type="match status" value="1"/>
</dbReference>
<evidence type="ECO:0000313" key="10">
    <source>
        <dbReference type="EMBL" id="CAG5128435.1"/>
    </source>
</evidence>
<evidence type="ECO:0000256" key="7">
    <source>
        <dbReference type="PIRSR" id="PIRSR602401-1"/>
    </source>
</evidence>
<accession>A0A8S3ZL24</accession>
<keyword evidence="3 7" id="KW-0479">Metal-binding</keyword>
<comment type="similarity">
    <text evidence="1 8">Belongs to the cytochrome P450 family.</text>
</comment>
<dbReference type="PRINTS" id="PR00463">
    <property type="entry name" value="EP450I"/>
</dbReference>
<evidence type="ECO:0008006" key="12">
    <source>
        <dbReference type="Google" id="ProtNLM"/>
    </source>
</evidence>
<dbReference type="PROSITE" id="PS00086">
    <property type="entry name" value="CYTOCHROME_P450"/>
    <property type="match status" value="1"/>
</dbReference>
<keyword evidence="6 8" id="KW-0503">Monooxygenase</keyword>
<keyword evidence="9" id="KW-1133">Transmembrane helix</keyword>
<evidence type="ECO:0000256" key="5">
    <source>
        <dbReference type="ARBA" id="ARBA00023004"/>
    </source>
</evidence>
<dbReference type="SUPFAM" id="SSF48264">
    <property type="entry name" value="Cytochrome P450"/>
    <property type="match status" value="1"/>
</dbReference>
<feature type="binding site" description="axial binding residue" evidence="7">
    <location>
        <position position="382"/>
    </location>
    <ligand>
        <name>heme</name>
        <dbReference type="ChEBI" id="CHEBI:30413"/>
    </ligand>
    <ligandPart>
        <name>Fe</name>
        <dbReference type="ChEBI" id="CHEBI:18248"/>
    </ligandPart>
</feature>
<dbReference type="OrthoDB" id="6057686at2759"/>
<keyword evidence="9" id="KW-0472">Membrane</keyword>
<dbReference type="GO" id="GO:0004497">
    <property type="term" value="F:monooxygenase activity"/>
    <property type="evidence" value="ECO:0007669"/>
    <property type="project" value="UniProtKB-KW"/>
</dbReference>
<sequence length="446" mass="51863">MVEILFQSGTSTYLILSVLLALTVYAIFLWLFNKTVKNLPPGPRDWATTWKIMKATKEQTMHELAIEWARRYGPLTFITYLGQKILYLNSADITRQLLASDESKFLLADRPEITPSKLAAYNGKDLVFSKYDAIMKKKRRLFHNVLHLYGDGIEKFENVVSGEMDRLMTELEQFENQDIEFWRYLARSLKIVIYILRTWVPDKPRGIADLLFDIENKPGYQWMEEDSQHAIAFLMSLFWSAHLTSRATVLGVFLCLLNYPAVTKKLQEEIDHIVGDRLPKLEDKSNMPYMEATIIETLRLISQVPACGLRTCSENINFDGMTIPKGTRIMINNWFFHHNEDIFEDPWTFKPERFLDDNGGLLPPDHPLRKSLLPFGIGLRSCPGEIFARSRVFMFVTLILQKYDILPPVNEKLVLADFQANHEDARGFIRQVQPYKCRLQRRQRTG</sequence>
<name>A0A8S3ZL24_9EUPU</name>
<keyword evidence="11" id="KW-1185">Reference proteome</keyword>
<evidence type="ECO:0000256" key="2">
    <source>
        <dbReference type="ARBA" id="ARBA00022617"/>
    </source>
</evidence>